<dbReference type="InterPro" id="IPR021497">
    <property type="entry name" value="GTA_holin_3TM"/>
</dbReference>
<dbReference type="EMBL" id="JAUOPB010000011">
    <property type="protein sequence ID" value="MDO6423824.1"/>
    <property type="molecule type" value="Genomic_DNA"/>
</dbReference>
<name>A0AAW7X8B6_9GAMM</name>
<feature type="region of interest" description="Disordered" evidence="1">
    <location>
        <begin position="165"/>
        <end position="186"/>
    </location>
</feature>
<sequence>MSLKDIVNPFSWFSKGVETVGDTVVNVKKTFTGSKADQDQYAHEQFISGLEGYSKEFTNRANRTWWDSLWDGVNRMPRPLIVVAIFWYFSLSYRNPEEFQVLNLALDTVPERMWWIMSAVVSFYFVAREFQKGRDTKLALSDKEFKTVQDRMAKLREAAVTELPAKEPGYKNPSIEEWKQKAGINR</sequence>
<dbReference type="Pfam" id="PF11351">
    <property type="entry name" value="GTA_holin_3TM"/>
    <property type="match status" value="1"/>
</dbReference>
<dbReference type="Proteomes" id="UP001169760">
    <property type="component" value="Unassembled WGS sequence"/>
</dbReference>
<accession>A0AAW7X8B6</accession>
<comment type="caution">
    <text evidence="2">The sequence shown here is derived from an EMBL/GenBank/DDBJ whole genome shotgun (WGS) entry which is preliminary data.</text>
</comment>
<evidence type="ECO:0000256" key="1">
    <source>
        <dbReference type="SAM" id="MobiDB-lite"/>
    </source>
</evidence>
<dbReference type="AlphaFoldDB" id="A0AAW7X8B6"/>
<evidence type="ECO:0000313" key="3">
    <source>
        <dbReference type="Proteomes" id="UP001169760"/>
    </source>
</evidence>
<feature type="compositionally biased region" description="Basic and acidic residues" evidence="1">
    <location>
        <begin position="165"/>
        <end position="180"/>
    </location>
</feature>
<evidence type="ECO:0000313" key="2">
    <source>
        <dbReference type="EMBL" id="MDO6423824.1"/>
    </source>
</evidence>
<organism evidence="2 3">
    <name type="scientific">Saccharophagus degradans</name>
    <dbReference type="NCBI Taxonomy" id="86304"/>
    <lineage>
        <taxon>Bacteria</taxon>
        <taxon>Pseudomonadati</taxon>
        <taxon>Pseudomonadota</taxon>
        <taxon>Gammaproteobacteria</taxon>
        <taxon>Cellvibrionales</taxon>
        <taxon>Cellvibrionaceae</taxon>
        <taxon>Saccharophagus</taxon>
    </lineage>
</organism>
<gene>
    <name evidence="2" type="ORF">Q4521_15175</name>
</gene>
<protein>
    <submittedName>
        <fullName evidence="2">Holin family protein</fullName>
    </submittedName>
</protein>
<reference evidence="2" key="1">
    <citation type="submission" date="2023-07" db="EMBL/GenBank/DDBJ databases">
        <title>Genome content predicts the carbon catabolic preferences of heterotrophic bacteria.</title>
        <authorList>
            <person name="Gralka M."/>
        </authorList>
    </citation>
    <scope>NUCLEOTIDE SEQUENCE</scope>
    <source>
        <strain evidence="2">I3M17_2</strain>
    </source>
</reference>
<dbReference type="GeneID" id="98615728"/>
<dbReference type="RefSeq" id="WP_011470253.1">
    <property type="nucleotide sequence ID" value="NZ_CP123764.1"/>
</dbReference>
<proteinExistence type="predicted"/>